<accession>A0A346K9E2</accession>
<proteinExistence type="predicted"/>
<dbReference type="PIRSF" id="PIRSF030771">
    <property type="entry name" value="UCP030771"/>
    <property type="match status" value="1"/>
</dbReference>
<dbReference type="EMBL" id="QVJI01000018">
    <property type="protein sequence ID" value="RFN62418.1"/>
    <property type="molecule type" value="Genomic_DNA"/>
</dbReference>
<dbReference type="AlphaFoldDB" id="A0A346K9E2"/>
<evidence type="ECO:0000313" key="1">
    <source>
        <dbReference type="EMBL" id="RFN62418.1"/>
    </source>
</evidence>
<sequence length="107" mass="10918">MAKNYMQDGNTVRFTAAAAVKSGDVVMLENLVAIAVADVEKSAVGVGLTTGVFTVKAKAADDIKQGAIVYWSATDGATTTAGSNKRLGIAWHASGVSMGTVDVKINA</sequence>
<protein>
    <submittedName>
        <fullName evidence="1">DUF2190 family protein</fullName>
    </submittedName>
</protein>
<name>A0A346K9E2_HAEIF</name>
<dbReference type="InterPro" id="IPR011231">
    <property type="entry name" value="Phage_VT1-Sakai_H0018"/>
</dbReference>
<dbReference type="Pfam" id="PF09956">
    <property type="entry name" value="Phage_cement_2"/>
    <property type="match status" value="1"/>
</dbReference>
<reference evidence="1" key="1">
    <citation type="submission" date="2018-08" db="EMBL/GenBank/DDBJ databases">
        <title>Antagonistic pleiotropy in the bifunctional surface protein FadL/P1 during adaptation of Haemophilus influenzae to chronic lung infection associated with COPD.</title>
        <authorList>
            <person name="Moleres J."/>
            <person name="Ehrlich R."/>
        </authorList>
    </citation>
    <scope>NUCLEOTIDE SEQUENCE [LARGE SCALE GENOMIC DNA]</scope>
    <source>
        <strain evidence="1">P668-6062</strain>
    </source>
</reference>
<dbReference type="RefSeq" id="WP_084999863.1">
    <property type="nucleotide sequence ID" value="NZ_CP031678.1"/>
</dbReference>
<organism evidence="1">
    <name type="scientific">Haemophilus influenzae</name>
    <dbReference type="NCBI Taxonomy" id="727"/>
    <lineage>
        <taxon>Bacteria</taxon>
        <taxon>Pseudomonadati</taxon>
        <taxon>Pseudomonadota</taxon>
        <taxon>Gammaproteobacteria</taxon>
        <taxon>Pasteurellales</taxon>
        <taxon>Pasteurellaceae</taxon>
        <taxon>Haemophilus</taxon>
    </lineage>
</organism>
<comment type="caution">
    <text evidence="1">The sequence shown here is derived from an EMBL/GenBank/DDBJ whole genome shotgun (WGS) entry which is preliminary data.</text>
</comment>
<gene>
    <name evidence="1" type="ORF">CH627_09315</name>
</gene>